<dbReference type="Proteomes" id="UP000245489">
    <property type="component" value="Unassembled WGS sequence"/>
</dbReference>
<dbReference type="InterPro" id="IPR050900">
    <property type="entry name" value="Transposase_IS3/IS150/IS904"/>
</dbReference>
<dbReference type="SUPFAM" id="SSF53098">
    <property type="entry name" value="Ribonuclease H-like"/>
    <property type="match status" value="1"/>
</dbReference>
<evidence type="ECO:0000313" key="3">
    <source>
        <dbReference type="Proteomes" id="UP000245489"/>
    </source>
</evidence>
<dbReference type="InterPro" id="IPR012337">
    <property type="entry name" value="RNaseH-like_sf"/>
</dbReference>
<dbReference type="Pfam" id="PF00665">
    <property type="entry name" value="rve"/>
    <property type="match status" value="1"/>
</dbReference>
<dbReference type="InterPro" id="IPR001584">
    <property type="entry name" value="Integrase_cat-core"/>
</dbReference>
<dbReference type="PROSITE" id="PS50994">
    <property type="entry name" value="INTEGRASE"/>
    <property type="match status" value="1"/>
</dbReference>
<gene>
    <name evidence="2" type="ORF">LV89_00660</name>
</gene>
<comment type="caution">
    <text evidence="2">The sequence shown here is derived from an EMBL/GenBank/DDBJ whole genome shotgun (WGS) entry which is preliminary data.</text>
</comment>
<protein>
    <submittedName>
        <fullName evidence="2">Integrase-like protein</fullName>
    </submittedName>
</protein>
<dbReference type="Gene3D" id="3.30.420.10">
    <property type="entry name" value="Ribonuclease H-like superfamily/Ribonuclease H"/>
    <property type="match status" value="1"/>
</dbReference>
<sequence length="250" mass="29706">MGLKKLYHKLKYKPFGRDKFIAIGVETGLSIPRPKNYQRTTFSTKSNRYQNLLVGIELDDIDQLWVSDITYFWVNNRFYYITLIMDVYSRKIVGYCGASTLEASANMEALTMALKMRKKKTFENLIHHSDKGTQYVYKDYVELLESRKIRISMCNVVYENTHSERLNGIIKNEYLRHRSINSLADLKRHLAKDIELYNQDRPHDNLNKMSPHEFENYLQNVPKKQRVKMNIYVDERTINKQKFGQQLVLF</sequence>
<dbReference type="InterPro" id="IPR036397">
    <property type="entry name" value="RNaseH_sf"/>
</dbReference>
<dbReference type="PANTHER" id="PTHR46889">
    <property type="entry name" value="TRANSPOSASE INSF FOR INSERTION SEQUENCE IS3B-RELATED"/>
    <property type="match status" value="1"/>
</dbReference>
<organism evidence="2 3">
    <name type="scientific">Arcicella aurantiaca</name>
    <dbReference type="NCBI Taxonomy" id="591202"/>
    <lineage>
        <taxon>Bacteria</taxon>
        <taxon>Pseudomonadati</taxon>
        <taxon>Bacteroidota</taxon>
        <taxon>Cytophagia</taxon>
        <taxon>Cytophagales</taxon>
        <taxon>Flectobacillaceae</taxon>
        <taxon>Arcicella</taxon>
    </lineage>
</organism>
<proteinExistence type="predicted"/>
<evidence type="ECO:0000259" key="1">
    <source>
        <dbReference type="PROSITE" id="PS50994"/>
    </source>
</evidence>
<keyword evidence="3" id="KW-1185">Reference proteome</keyword>
<dbReference type="Pfam" id="PF13683">
    <property type="entry name" value="rve_3"/>
    <property type="match status" value="1"/>
</dbReference>
<accession>A0A316ED62</accession>
<dbReference type="PANTHER" id="PTHR46889:SF5">
    <property type="entry name" value="INTEGRASE PROTEIN"/>
    <property type="match status" value="1"/>
</dbReference>
<dbReference type="EMBL" id="QGGO01000003">
    <property type="protein sequence ID" value="PWK28456.1"/>
    <property type="molecule type" value="Genomic_DNA"/>
</dbReference>
<dbReference type="AlphaFoldDB" id="A0A316ED62"/>
<dbReference type="GO" id="GO:0015074">
    <property type="term" value="P:DNA integration"/>
    <property type="evidence" value="ECO:0007669"/>
    <property type="project" value="InterPro"/>
</dbReference>
<dbReference type="GO" id="GO:0003676">
    <property type="term" value="F:nucleic acid binding"/>
    <property type="evidence" value="ECO:0007669"/>
    <property type="project" value="InterPro"/>
</dbReference>
<name>A0A316ED62_9BACT</name>
<feature type="domain" description="Integrase catalytic" evidence="1">
    <location>
        <begin position="56"/>
        <end position="219"/>
    </location>
</feature>
<evidence type="ECO:0000313" key="2">
    <source>
        <dbReference type="EMBL" id="PWK28456.1"/>
    </source>
</evidence>
<reference evidence="2 3" key="1">
    <citation type="submission" date="2018-05" db="EMBL/GenBank/DDBJ databases">
        <title>Genomic Encyclopedia of Archaeal and Bacterial Type Strains, Phase II (KMG-II): from individual species to whole genera.</title>
        <authorList>
            <person name="Goeker M."/>
        </authorList>
    </citation>
    <scope>NUCLEOTIDE SEQUENCE [LARGE SCALE GENOMIC DNA]</scope>
    <source>
        <strain evidence="2 3">DSM 22214</strain>
    </source>
</reference>